<evidence type="ECO:0000313" key="8">
    <source>
        <dbReference type="EMBL" id="CUN56434.1"/>
    </source>
</evidence>
<keyword evidence="6 7" id="KW-0472">Membrane</keyword>
<evidence type="ECO:0000256" key="7">
    <source>
        <dbReference type="SAM" id="Phobius"/>
    </source>
</evidence>
<evidence type="ECO:0000256" key="4">
    <source>
        <dbReference type="ARBA" id="ARBA00022692"/>
    </source>
</evidence>
<feature type="transmembrane region" description="Helical" evidence="7">
    <location>
        <begin position="109"/>
        <end position="129"/>
    </location>
</feature>
<dbReference type="EMBL" id="CYZV01000002">
    <property type="protein sequence ID" value="CUN56434.1"/>
    <property type="molecule type" value="Genomic_DNA"/>
</dbReference>
<dbReference type="OrthoDB" id="9788907at2"/>
<organism evidence="8 9">
    <name type="scientific">Clostridium disporicum</name>
    <dbReference type="NCBI Taxonomy" id="84024"/>
    <lineage>
        <taxon>Bacteria</taxon>
        <taxon>Bacillati</taxon>
        <taxon>Bacillota</taxon>
        <taxon>Clostridia</taxon>
        <taxon>Eubacteriales</taxon>
        <taxon>Clostridiaceae</taxon>
        <taxon>Clostridium</taxon>
    </lineage>
</organism>
<feature type="transmembrane region" description="Helical" evidence="7">
    <location>
        <begin position="171"/>
        <end position="186"/>
    </location>
</feature>
<dbReference type="GO" id="GO:0015109">
    <property type="term" value="F:chromate transmembrane transporter activity"/>
    <property type="evidence" value="ECO:0007669"/>
    <property type="project" value="InterPro"/>
</dbReference>
<feature type="transmembrane region" description="Helical" evidence="7">
    <location>
        <begin position="72"/>
        <end position="97"/>
    </location>
</feature>
<comment type="similarity">
    <text evidence="2">Belongs to the chromate ion transporter (CHR) (TC 2.A.51) family.</text>
</comment>
<dbReference type="InterPro" id="IPR052518">
    <property type="entry name" value="CHR_Transporter"/>
</dbReference>
<dbReference type="Proteomes" id="UP000095558">
    <property type="component" value="Unassembled WGS sequence"/>
</dbReference>
<evidence type="ECO:0000313" key="9">
    <source>
        <dbReference type="Proteomes" id="UP000095558"/>
    </source>
</evidence>
<sequence>MIYLTLFLEFFKVGLFSVGGGLATIPFLSELATKYNWFDQKTLMDMIAVSQSTPGAIGVNMATFAGFKASGILGGIIATLGLVTPSVIVIIIVAHFLNKFKESRTVESIFYGLRPAVAALIAAAGYEVFKVSILAFDKFNITHKIIDIINIKSTILLIILLFAITKFKKHPIVYIASAAVIGIIFKF</sequence>
<dbReference type="Pfam" id="PF02417">
    <property type="entry name" value="Chromate_transp"/>
    <property type="match status" value="1"/>
</dbReference>
<dbReference type="PANTHER" id="PTHR43663:SF1">
    <property type="entry name" value="CHROMATE TRANSPORTER"/>
    <property type="match status" value="1"/>
</dbReference>
<dbReference type="AlphaFoldDB" id="A0A174H170"/>
<keyword evidence="5 7" id="KW-1133">Transmembrane helix</keyword>
<reference evidence="8 9" key="1">
    <citation type="submission" date="2015-09" db="EMBL/GenBank/DDBJ databases">
        <authorList>
            <consortium name="Pathogen Informatics"/>
        </authorList>
    </citation>
    <scope>NUCLEOTIDE SEQUENCE [LARGE SCALE GENOMIC DNA]</scope>
    <source>
        <strain evidence="8 9">2789STDY5834855</strain>
    </source>
</reference>
<comment type="subcellular location">
    <subcellularLocation>
        <location evidence="1">Cell membrane</location>
        <topology evidence="1">Multi-pass membrane protein</topology>
    </subcellularLocation>
</comment>
<keyword evidence="4 7" id="KW-0812">Transmembrane</keyword>
<feature type="transmembrane region" description="Helical" evidence="7">
    <location>
        <begin position="7"/>
        <end position="28"/>
    </location>
</feature>
<evidence type="ECO:0000256" key="2">
    <source>
        <dbReference type="ARBA" id="ARBA00005262"/>
    </source>
</evidence>
<feature type="transmembrane region" description="Helical" evidence="7">
    <location>
        <begin position="141"/>
        <end position="164"/>
    </location>
</feature>
<gene>
    <name evidence="8" type="ORF">ERS852470_00208</name>
</gene>
<dbReference type="GO" id="GO:0005886">
    <property type="term" value="C:plasma membrane"/>
    <property type="evidence" value="ECO:0007669"/>
    <property type="project" value="UniProtKB-SubCell"/>
</dbReference>
<dbReference type="GeneID" id="83011845"/>
<dbReference type="PANTHER" id="PTHR43663">
    <property type="entry name" value="CHROMATE TRANSPORT PROTEIN-RELATED"/>
    <property type="match status" value="1"/>
</dbReference>
<dbReference type="RefSeq" id="WP_042397900.1">
    <property type="nucleotide sequence ID" value="NZ_CYYT01000026.1"/>
</dbReference>
<evidence type="ECO:0000256" key="1">
    <source>
        <dbReference type="ARBA" id="ARBA00004651"/>
    </source>
</evidence>
<protein>
    <submittedName>
        <fullName evidence="8">Chromate transporter</fullName>
    </submittedName>
</protein>
<name>A0A174H170_9CLOT</name>
<evidence type="ECO:0000256" key="5">
    <source>
        <dbReference type="ARBA" id="ARBA00022989"/>
    </source>
</evidence>
<evidence type="ECO:0000256" key="6">
    <source>
        <dbReference type="ARBA" id="ARBA00023136"/>
    </source>
</evidence>
<accession>A0A174H170</accession>
<keyword evidence="3" id="KW-1003">Cell membrane</keyword>
<evidence type="ECO:0000256" key="3">
    <source>
        <dbReference type="ARBA" id="ARBA00022475"/>
    </source>
</evidence>
<dbReference type="InterPro" id="IPR003370">
    <property type="entry name" value="Chromate_transpt"/>
</dbReference>
<proteinExistence type="inferred from homology"/>